<dbReference type="PANTHER" id="PTHR31964:SF113">
    <property type="entry name" value="USPA DOMAIN-CONTAINING PROTEIN"/>
    <property type="match status" value="1"/>
</dbReference>
<comment type="similarity">
    <text evidence="1">Belongs to the universal stress protein A family.</text>
</comment>
<evidence type="ECO:0000256" key="1">
    <source>
        <dbReference type="ARBA" id="ARBA00008791"/>
    </source>
</evidence>
<proteinExistence type="inferred from homology"/>
<dbReference type="Gene3D" id="3.40.50.620">
    <property type="entry name" value="HUPs"/>
    <property type="match status" value="1"/>
</dbReference>
<dbReference type="InterPro" id="IPR006015">
    <property type="entry name" value="Universal_stress_UspA"/>
</dbReference>
<name>A0A074LSW7_9BACL</name>
<dbReference type="PRINTS" id="PR01438">
    <property type="entry name" value="UNVRSLSTRESS"/>
</dbReference>
<dbReference type="InterPro" id="IPR014729">
    <property type="entry name" value="Rossmann-like_a/b/a_fold"/>
</dbReference>
<protein>
    <recommendedName>
        <fullName evidence="2">UspA domain-containing protein</fullName>
    </recommendedName>
</protein>
<dbReference type="Proteomes" id="UP000027931">
    <property type="component" value="Unassembled WGS sequence"/>
</dbReference>
<dbReference type="OrthoDB" id="9777884at2"/>
<evidence type="ECO:0000313" key="4">
    <source>
        <dbReference type="Proteomes" id="UP000027931"/>
    </source>
</evidence>
<dbReference type="PANTHER" id="PTHR31964">
    <property type="entry name" value="ADENINE NUCLEOTIDE ALPHA HYDROLASES-LIKE SUPERFAMILY PROTEIN"/>
    <property type="match status" value="1"/>
</dbReference>
<dbReference type="STRING" id="1157490.EL26_01500"/>
<reference evidence="3 4" key="1">
    <citation type="journal article" date="2013" name="Int. J. Syst. Evol. Microbiol.">
        <title>Tumebacillus flagellatus sp. nov., an alpha-amylase/pullulanase-producing bacterium isolated from cassava wastewater.</title>
        <authorList>
            <person name="Wang Q."/>
            <person name="Xie N."/>
            <person name="Qin Y."/>
            <person name="Shen N."/>
            <person name="Zhu J."/>
            <person name="Mi H."/>
            <person name="Huang R."/>
        </authorList>
    </citation>
    <scope>NUCLEOTIDE SEQUENCE [LARGE SCALE GENOMIC DNA]</scope>
    <source>
        <strain evidence="3 4">GST4</strain>
    </source>
</reference>
<dbReference type="eggNOG" id="COG0589">
    <property type="taxonomic scope" value="Bacteria"/>
</dbReference>
<dbReference type="InterPro" id="IPR006016">
    <property type="entry name" value="UspA"/>
</dbReference>
<organism evidence="3 4">
    <name type="scientific">Tumebacillus flagellatus</name>
    <dbReference type="NCBI Taxonomy" id="1157490"/>
    <lineage>
        <taxon>Bacteria</taxon>
        <taxon>Bacillati</taxon>
        <taxon>Bacillota</taxon>
        <taxon>Bacilli</taxon>
        <taxon>Bacillales</taxon>
        <taxon>Alicyclobacillaceae</taxon>
        <taxon>Tumebacillus</taxon>
    </lineage>
</organism>
<comment type="caution">
    <text evidence="3">The sequence shown here is derived from an EMBL/GenBank/DDBJ whole genome shotgun (WGS) entry which is preliminary data.</text>
</comment>
<dbReference type="CDD" id="cd00293">
    <property type="entry name" value="USP-like"/>
    <property type="match status" value="1"/>
</dbReference>
<dbReference type="RefSeq" id="WP_038083590.1">
    <property type="nucleotide sequence ID" value="NZ_JMIR01000001.1"/>
</dbReference>
<evidence type="ECO:0000313" key="3">
    <source>
        <dbReference type="EMBL" id="KEO85261.1"/>
    </source>
</evidence>
<dbReference type="Pfam" id="PF00582">
    <property type="entry name" value="Usp"/>
    <property type="match status" value="1"/>
</dbReference>
<dbReference type="SUPFAM" id="SSF52402">
    <property type="entry name" value="Adenine nucleotide alpha hydrolases-like"/>
    <property type="match status" value="1"/>
</dbReference>
<accession>A0A074LSW7</accession>
<gene>
    <name evidence="3" type="ORF">EL26_01500</name>
</gene>
<dbReference type="AlphaFoldDB" id="A0A074LSW7"/>
<dbReference type="EMBL" id="JMIR01000001">
    <property type="protein sequence ID" value="KEO85261.1"/>
    <property type="molecule type" value="Genomic_DNA"/>
</dbReference>
<feature type="domain" description="UspA" evidence="2">
    <location>
        <begin position="1"/>
        <end position="145"/>
    </location>
</feature>
<sequence length="145" mass="15502">MFRKILVALDGSEASRKATEWALNAYAESPKAEFTLMYAHPVPVRMVAYEPYGAGFGYVTSPQDAEVPLENPASASYALFPDKERVSQIAVIGHAAEVILEEAGKGGYDLIVLGSEGHGVVESVLLGSVSSKVLHHAKCSVLIVR</sequence>
<keyword evidence="4" id="KW-1185">Reference proteome</keyword>
<evidence type="ECO:0000259" key="2">
    <source>
        <dbReference type="Pfam" id="PF00582"/>
    </source>
</evidence>